<evidence type="ECO:0000313" key="8">
    <source>
        <dbReference type="EMBL" id="EYU18051.1"/>
    </source>
</evidence>
<sequence>LPCPRQLPPAVVFRRNPRGGGPVYRAPLVFSREVVERAPDSGRRNVTSDCCSICLEGFSGEEPLGMPCSHIFHGSCIGKWLRNNPFCPLCRSRFPLS</sequence>
<dbReference type="GO" id="GO:0016567">
    <property type="term" value="P:protein ubiquitination"/>
    <property type="evidence" value="ECO:0000318"/>
    <property type="project" value="GO_Central"/>
</dbReference>
<dbReference type="InterPro" id="IPR013083">
    <property type="entry name" value="Znf_RING/FYVE/PHD"/>
</dbReference>
<feature type="domain" description="RING-type" evidence="7">
    <location>
        <begin position="51"/>
        <end position="91"/>
    </location>
</feature>
<dbReference type="InterPro" id="IPR001841">
    <property type="entry name" value="Znf_RING"/>
</dbReference>
<evidence type="ECO:0000256" key="6">
    <source>
        <dbReference type="PROSITE-ProRule" id="PRU00175"/>
    </source>
</evidence>
<dbReference type="PROSITE" id="PS50089">
    <property type="entry name" value="ZF_RING_2"/>
    <property type="match status" value="1"/>
</dbReference>
<dbReference type="PANTHER" id="PTHR15710:SF77">
    <property type="entry name" value="RING-H2 FINGER PROTEIN ATL21B"/>
    <property type="match status" value="1"/>
</dbReference>
<dbReference type="AlphaFoldDB" id="A0A022PQQ7"/>
<evidence type="ECO:0000313" key="9">
    <source>
        <dbReference type="Proteomes" id="UP000030748"/>
    </source>
</evidence>
<dbReference type="Pfam" id="PF13639">
    <property type="entry name" value="zf-RING_2"/>
    <property type="match status" value="1"/>
</dbReference>
<keyword evidence="5" id="KW-0862">Zinc</keyword>
<gene>
    <name evidence="8" type="ORF">MIMGU_mgv1a021968mg</name>
</gene>
<keyword evidence="4 6" id="KW-0863">Zinc-finger</keyword>
<protein>
    <recommendedName>
        <fullName evidence="2">RING-type E3 ubiquitin transferase</fullName>
        <ecNumber evidence="2">2.3.2.27</ecNumber>
    </recommendedName>
</protein>
<evidence type="ECO:0000256" key="1">
    <source>
        <dbReference type="ARBA" id="ARBA00000900"/>
    </source>
</evidence>
<feature type="non-terminal residue" evidence="8">
    <location>
        <position position="1"/>
    </location>
</feature>
<dbReference type="PANTHER" id="PTHR15710">
    <property type="entry name" value="E3 UBIQUITIN-PROTEIN LIGASE PRAJA"/>
    <property type="match status" value="1"/>
</dbReference>
<dbReference type="EC" id="2.3.2.27" evidence="2"/>
<dbReference type="GO" id="GO:0005737">
    <property type="term" value="C:cytoplasm"/>
    <property type="evidence" value="ECO:0000318"/>
    <property type="project" value="GO_Central"/>
</dbReference>
<dbReference type="Proteomes" id="UP000030748">
    <property type="component" value="Unassembled WGS sequence"/>
</dbReference>
<evidence type="ECO:0000256" key="5">
    <source>
        <dbReference type="ARBA" id="ARBA00022833"/>
    </source>
</evidence>
<dbReference type="SUPFAM" id="SSF57850">
    <property type="entry name" value="RING/U-box"/>
    <property type="match status" value="1"/>
</dbReference>
<dbReference type="GO" id="GO:0008270">
    <property type="term" value="F:zinc ion binding"/>
    <property type="evidence" value="ECO:0007669"/>
    <property type="project" value="UniProtKB-KW"/>
</dbReference>
<dbReference type="EMBL" id="KI632341">
    <property type="protein sequence ID" value="EYU18051.1"/>
    <property type="molecule type" value="Genomic_DNA"/>
</dbReference>
<evidence type="ECO:0000256" key="3">
    <source>
        <dbReference type="ARBA" id="ARBA00022723"/>
    </source>
</evidence>
<proteinExistence type="predicted"/>
<dbReference type="GO" id="GO:0061630">
    <property type="term" value="F:ubiquitin protein ligase activity"/>
    <property type="evidence" value="ECO:0000318"/>
    <property type="project" value="GO_Central"/>
</dbReference>
<comment type="catalytic activity">
    <reaction evidence="1">
        <text>S-ubiquitinyl-[E2 ubiquitin-conjugating enzyme]-L-cysteine + [acceptor protein]-L-lysine = [E2 ubiquitin-conjugating enzyme]-L-cysteine + N(6)-ubiquitinyl-[acceptor protein]-L-lysine.</text>
        <dbReference type="EC" id="2.3.2.27"/>
    </reaction>
</comment>
<reference evidence="8 9" key="1">
    <citation type="journal article" date="2013" name="Proc. Natl. Acad. Sci. U.S.A.">
        <title>Fine-scale variation in meiotic recombination in Mimulus inferred from population shotgun sequencing.</title>
        <authorList>
            <person name="Hellsten U."/>
            <person name="Wright K.M."/>
            <person name="Jenkins J."/>
            <person name="Shu S."/>
            <person name="Yuan Y."/>
            <person name="Wessler S.R."/>
            <person name="Schmutz J."/>
            <person name="Willis J.H."/>
            <person name="Rokhsar D.S."/>
        </authorList>
    </citation>
    <scope>NUCLEOTIDE SEQUENCE [LARGE SCALE GENOMIC DNA]</scope>
    <source>
        <strain evidence="9">cv. DUN x IM62</strain>
    </source>
</reference>
<dbReference type="SMART" id="SM00184">
    <property type="entry name" value="RING"/>
    <property type="match status" value="1"/>
</dbReference>
<evidence type="ECO:0000259" key="7">
    <source>
        <dbReference type="PROSITE" id="PS50089"/>
    </source>
</evidence>
<evidence type="ECO:0000256" key="4">
    <source>
        <dbReference type="ARBA" id="ARBA00022771"/>
    </source>
</evidence>
<keyword evidence="3" id="KW-0479">Metal-binding</keyword>
<organism evidence="8 9">
    <name type="scientific">Erythranthe guttata</name>
    <name type="common">Yellow monkey flower</name>
    <name type="synonym">Mimulus guttatus</name>
    <dbReference type="NCBI Taxonomy" id="4155"/>
    <lineage>
        <taxon>Eukaryota</taxon>
        <taxon>Viridiplantae</taxon>
        <taxon>Streptophyta</taxon>
        <taxon>Embryophyta</taxon>
        <taxon>Tracheophyta</taxon>
        <taxon>Spermatophyta</taxon>
        <taxon>Magnoliopsida</taxon>
        <taxon>eudicotyledons</taxon>
        <taxon>Gunneridae</taxon>
        <taxon>Pentapetalae</taxon>
        <taxon>asterids</taxon>
        <taxon>lamiids</taxon>
        <taxon>Lamiales</taxon>
        <taxon>Phrymaceae</taxon>
        <taxon>Erythranthe</taxon>
    </lineage>
</organism>
<name>A0A022PQQ7_ERYGU</name>
<evidence type="ECO:0000256" key="2">
    <source>
        <dbReference type="ARBA" id="ARBA00012483"/>
    </source>
</evidence>
<keyword evidence="9" id="KW-1185">Reference proteome</keyword>
<accession>A0A022PQQ7</accession>
<dbReference type="Gene3D" id="3.30.40.10">
    <property type="entry name" value="Zinc/RING finger domain, C3HC4 (zinc finger)"/>
    <property type="match status" value="1"/>
</dbReference>